<dbReference type="STRING" id="104452.A0A0L7KSL3"/>
<keyword evidence="5" id="KW-1185">Reference proteome</keyword>
<accession>A0A0L7KSL3</accession>
<gene>
    <name evidence="4" type="ORF">OBRU01_19212</name>
</gene>
<dbReference type="InterPro" id="IPR038678">
    <property type="entry name" value="Spondin_N_sf"/>
</dbReference>
<dbReference type="Proteomes" id="UP000037510">
    <property type="component" value="Unassembled WGS sequence"/>
</dbReference>
<feature type="domain" description="Spondin" evidence="3">
    <location>
        <begin position="1"/>
        <end position="161"/>
    </location>
</feature>
<name>A0A0L7KSL3_OPEBR</name>
<dbReference type="PROSITE" id="PS51020">
    <property type="entry name" value="SPONDIN"/>
    <property type="match status" value="1"/>
</dbReference>
<evidence type="ECO:0000313" key="4">
    <source>
        <dbReference type="EMBL" id="KOB66029.1"/>
    </source>
</evidence>
<dbReference type="PANTHER" id="PTHR11311:SF15">
    <property type="entry name" value="SPONDIN-2"/>
    <property type="match status" value="1"/>
</dbReference>
<feature type="non-terminal residue" evidence="4">
    <location>
        <position position="264"/>
    </location>
</feature>
<feature type="signal peptide" evidence="2">
    <location>
        <begin position="1"/>
        <end position="21"/>
    </location>
</feature>
<evidence type="ECO:0000256" key="1">
    <source>
        <dbReference type="SAM" id="MobiDB-lite"/>
    </source>
</evidence>
<dbReference type="GO" id="GO:0031012">
    <property type="term" value="C:extracellular matrix"/>
    <property type="evidence" value="ECO:0007669"/>
    <property type="project" value="TreeGrafter"/>
</dbReference>
<feature type="region of interest" description="Disordered" evidence="1">
    <location>
        <begin position="244"/>
        <end position="264"/>
    </location>
</feature>
<reference evidence="4 5" key="1">
    <citation type="journal article" date="2015" name="Genome Biol. Evol.">
        <title>The genome of winter moth (Operophtera brumata) provides a genomic perspective on sexual dimorphism and phenology.</title>
        <authorList>
            <person name="Derks M.F."/>
            <person name="Smit S."/>
            <person name="Salis L."/>
            <person name="Schijlen E."/>
            <person name="Bossers A."/>
            <person name="Mateman C."/>
            <person name="Pijl A.S."/>
            <person name="de Ridder D."/>
            <person name="Groenen M.A."/>
            <person name="Visser M.E."/>
            <person name="Megens H.J."/>
        </authorList>
    </citation>
    <scope>NUCLEOTIDE SEQUENCE [LARGE SCALE GENOMIC DNA]</scope>
    <source>
        <strain evidence="4">WM2013NL</strain>
        <tissue evidence="4">Head and thorax</tissue>
    </source>
</reference>
<evidence type="ECO:0000313" key="5">
    <source>
        <dbReference type="Proteomes" id="UP000037510"/>
    </source>
</evidence>
<evidence type="ECO:0000256" key="2">
    <source>
        <dbReference type="SAM" id="SignalP"/>
    </source>
</evidence>
<dbReference type="AlphaFoldDB" id="A0A0L7KSL3"/>
<dbReference type="EMBL" id="JTDY01006416">
    <property type="protein sequence ID" value="KOB66029.1"/>
    <property type="molecule type" value="Genomic_DNA"/>
</dbReference>
<dbReference type="PROSITE" id="PS51257">
    <property type="entry name" value="PROKAR_LIPOPROTEIN"/>
    <property type="match status" value="1"/>
</dbReference>
<feature type="chain" id="PRO_5005572763" description="Spondin domain-containing protein" evidence="2">
    <location>
        <begin position="22"/>
        <end position="264"/>
    </location>
</feature>
<comment type="caution">
    <text evidence="4">The sequence shown here is derived from an EMBL/GenBank/DDBJ whole genome shotgun (WGS) entry which is preliminary data.</text>
</comment>
<dbReference type="Gene3D" id="2.60.40.2130">
    <property type="entry name" value="F-spondin domain"/>
    <property type="match status" value="1"/>
</dbReference>
<dbReference type="Pfam" id="PF06468">
    <property type="entry name" value="Spond_N"/>
    <property type="match status" value="2"/>
</dbReference>
<keyword evidence="2" id="KW-0732">Signal</keyword>
<dbReference type="PANTHER" id="PTHR11311">
    <property type="entry name" value="SPONDIN"/>
    <property type="match status" value="1"/>
</dbReference>
<evidence type="ECO:0000259" key="3">
    <source>
        <dbReference type="PROSITE" id="PS51020"/>
    </source>
</evidence>
<organism evidence="4 5">
    <name type="scientific">Operophtera brumata</name>
    <name type="common">Winter moth</name>
    <name type="synonym">Phalaena brumata</name>
    <dbReference type="NCBI Taxonomy" id="104452"/>
    <lineage>
        <taxon>Eukaryota</taxon>
        <taxon>Metazoa</taxon>
        <taxon>Ecdysozoa</taxon>
        <taxon>Arthropoda</taxon>
        <taxon>Hexapoda</taxon>
        <taxon>Insecta</taxon>
        <taxon>Pterygota</taxon>
        <taxon>Neoptera</taxon>
        <taxon>Endopterygota</taxon>
        <taxon>Lepidoptera</taxon>
        <taxon>Glossata</taxon>
        <taxon>Ditrysia</taxon>
        <taxon>Geometroidea</taxon>
        <taxon>Geometridae</taxon>
        <taxon>Larentiinae</taxon>
        <taxon>Operophtera</taxon>
    </lineage>
</organism>
<dbReference type="GO" id="GO:0007155">
    <property type="term" value="P:cell adhesion"/>
    <property type="evidence" value="ECO:0007669"/>
    <property type="project" value="TreeGrafter"/>
</dbReference>
<dbReference type="InterPro" id="IPR009465">
    <property type="entry name" value="Spondin_N"/>
</dbReference>
<sequence length="264" mass="30001">MKVWKRLAAILVLVLIAVTSGCDVNDVAVYKVSLRMMWSEERFPKDYPEFWPKAQWSRVFVGEVSRASVRDFAQHGVLDELVKQGDEEPKVYDQFSAPAVSSGEGANWFIGVDSLDLCVDSTWLEPLDAGAESGLTFTAPHWENSSPEPVSKHKPRKPDHPAAGFYYPDLRELPAIAKAEFKKIKEYSTIELNNLARKDMVARFRAKDQRKGLPKSRRYFDTGRTFHEENEEITTKNYADNLKDLEEDPVGTPRPNLPDNNVIV</sequence>
<protein>
    <recommendedName>
        <fullName evidence="3">Spondin domain-containing protein</fullName>
    </recommendedName>
</protein>
<proteinExistence type="predicted"/>
<dbReference type="InterPro" id="IPR051418">
    <property type="entry name" value="Spondin/Thrombospondin_T1"/>
</dbReference>